<gene>
    <name evidence="1" type="ORF">SBRCBS47491_009113</name>
</gene>
<dbReference type="Proteomes" id="UP001642406">
    <property type="component" value="Unassembled WGS sequence"/>
</dbReference>
<sequence length="147" mass="17231">MENFPNFREMDEPMSDAWGLAISDADFAKLRPGLEPRDMDDKWVYRVSPVDRSGVITIHIARSWTSIQHYAIHILPGKDNEPETTKIIAITWEQNTNGVHITKEQAQKEFILISRSLLECDFDNYPHDVEWFSENHNLDRDINKKNY</sequence>
<evidence type="ECO:0000313" key="1">
    <source>
        <dbReference type="EMBL" id="CAK7234917.1"/>
    </source>
</evidence>
<comment type="caution">
    <text evidence="1">The sequence shown here is derived from an EMBL/GenBank/DDBJ whole genome shotgun (WGS) entry which is preliminary data.</text>
</comment>
<dbReference type="EMBL" id="CAWUHC010000134">
    <property type="protein sequence ID" value="CAK7234917.1"/>
    <property type="molecule type" value="Genomic_DNA"/>
</dbReference>
<accession>A0ABP0CTK3</accession>
<name>A0ABP0CTK3_9PEZI</name>
<organism evidence="1 2">
    <name type="scientific">Sporothrix bragantina</name>
    <dbReference type="NCBI Taxonomy" id="671064"/>
    <lineage>
        <taxon>Eukaryota</taxon>
        <taxon>Fungi</taxon>
        <taxon>Dikarya</taxon>
        <taxon>Ascomycota</taxon>
        <taxon>Pezizomycotina</taxon>
        <taxon>Sordariomycetes</taxon>
        <taxon>Sordariomycetidae</taxon>
        <taxon>Ophiostomatales</taxon>
        <taxon>Ophiostomataceae</taxon>
        <taxon>Sporothrix</taxon>
    </lineage>
</organism>
<keyword evidence="2" id="KW-1185">Reference proteome</keyword>
<protein>
    <submittedName>
        <fullName evidence="1">Uncharacterized protein</fullName>
    </submittedName>
</protein>
<reference evidence="1 2" key="1">
    <citation type="submission" date="2024-01" db="EMBL/GenBank/DDBJ databases">
        <authorList>
            <person name="Allen C."/>
            <person name="Tagirdzhanova G."/>
        </authorList>
    </citation>
    <scope>NUCLEOTIDE SEQUENCE [LARGE SCALE GENOMIC DNA]</scope>
</reference>
<evidence type="ECO:0000313" key="2">
    <source>
        <dbReference type="Proteomes" id="UP001642406"/>
    </source>
</evidence>
<proteinExistence type="predicted"/>